<evidence type="ECO:0000313" key="2">
    <source>
        <dbReference type="EMBL" id="RKO93450.1"/>
    </source>
</evidence>
<gene>
    <name evidence="2" type="ORF">BDK51DRAFT_34574</name>
</gene>
<evidence type="ECO:0000256" key="1">
    <source>
        <dbReference type="SAM" id="MobiDB-lite"/>
    </source>
</evidence>
<protein>
    <submittedName>
        <fullName evidence="2">Uncharacterized protein</fullName>
    </submittedName>
</protein>
<name>A0A4P9WQF6_9FUNG</name>
<sequence>PAPAIPSAPANNPAPANNLAHANNLASANNPASSAALQQAWEIVPSFAVVAFLEGTTGSGPGLGEADGSRAGGFNQKEPADWPRFVIFEAFSKHRKAALCVLFANVCRLLQRQGLTTEDSQEAFSRKAVHVNNDQKTTLWAVIENLVVGAGANLDFAEEKPSVNTRDHPRPLPTAAPTNSAIEAVFDHINRVRGGVSDGDEVLLSIWISKLERFNGKKDFARACSRRRRAAASWWGSPMKTTSPRAGPKSGVVEGVEPKGLWEG</sequence>
<accession>A0A4P9WQF6</accession>
<feature type="region of interest" description="Disordered" evidence="1">
    <location>
        <begin position="237"/>
        <end position="264"/>
    </location>
</feature>
<dbReference type="EMBL" id="KZ994237">
    <property type="protein sequence ID" value="RKO93450.1"/>
    <property type="molecule type" value="Genomic_DNA"/>
</dbReference>
<feature type="non-terminal residue" evidence="2">
    <location>
        <position position="1"/>
    </location>
</feature>
<dbReference type="Proteomes" id="UP000269721">
    <property type="component" value="Unassembled WGS sequence"/>
</dbReference>
<dbReference type="AlphaFoldDB" id="A0A4P9WQF6"/>
<reference evidence="3" key="1">
    <citation type="journal article" date="2018" name="Nat. Microbiol.">
        <title>Leveraging single-cell genomics to expand the fungal tree of life.</title>
        <authorList>
            <person name="Ahrendt S.R."/>
            <person name="Quandt C.A."/>
            <person name="Ciobanu D."/>
            <person name="Clum A."/>
            <person name="Salamov A."/>
            <person name="Andreopoulos B."/>
            <person name="Cheng J.F."/>
            <person name="Woyke T."/>
            <person name="Pelin A."/>
            <person name="Henrissat B."/>
            <person name="Reynolds N.K."/>
            <person name="Benny G.L."/>
            <person name="Smith M.E."/>
            <person name="James T.Y."/>
            <person name="Grigoriev I.V."/>
        </authorList>
    </citation>
    <scope>NUCLEOTIDE SEQUENCE [LARGE SCALE GENOMIC DNA]</scope>
</reference>
<organism evidence="2 3">
    <name type="scientific">Blyttiomyces helicus</name>
    <dbReference type="NCBI Taxonomy" id="388810"/>
    <lineage>
        <taxon>Eukaryota</taxon>
        <taxon>Fungi</taxon>
        <taxon>Fungi incertae sedis</taxon>
        <taxon>Chytridiomycota</taxon>
        <taxon>Chytridiomycota incertae sedis</taxon>
        <taxon>Chytridiomycetes</taxon>
        <taxon>Chytridiomycetes incertae sedis</taxon>
        <taxon>Blyttiomyces</taxon>
    </lineage>
</organism>
<evidence type="ECO:0000313" key="3">
    <source>
        <dbReference type="Proteomes" id="UP000269721"/>
    </source>
</evidence>
<proteinExistence type="predicted"/>
<keyword evidence="3" id="KW-1185">Reference proteome</keyword>